<evidence type="ECO:0000313" key="2">
    <source>
        <dbReference type="Proteomes" id="UP001620626"/>
    </source>
</evidence>
<evidence type="ECO:0000313" key="1">
    <source>
        <dbReference type="EMBL" id="KAL3080860.1"/>
    </source>
</evidence>
<protein>
    <submittedName>
        <fullName evidence="1">Uncharacterized protein</fullName>
    </submittedName>
</protein>
<dbReference type="Proteomes" id="UP001620626">
    <property type="component" value="Unassembled WGS sequence"/>
</dbReference>
<gene>
    <name evidence="1" type="ORF">niasHT_032888</name>
</gene>
<reference evidence="1 2" key="1">
    <citation type="submission" date="2024-10" db="EMBL/GenBank/DDBJ databases">
        <authorList>
            <person name="Kim D."/>
        </authorList>
    </citation>
    <scope>NUCLEOTIDE SEQUENCE [LARGE SCALE GENOMIC DNA]</scope>
    <source>
        <strain evidence="1">BH-2024</strain>
    </source>
</reference>
<dbReference type="AlphaFoldDB" id="A0ABD2ITE4"/>
<keyword evidence="2" id="KW-1185">Reference proteome</keyword>
<proteinExistence type="predicted"/>
<accession>A0ABD2ITE4</accession>
<dbReference type="EMBL" id="JBICBT010001144">
    <property type="protein sequence ID" value="KAL3080860.1"/>
    <property type="molecule type" value="Genomic_DNA"/>
</dbReference>
<sequence>MAGGTTKTSDNIFEDNGIKVPDSLWAAVAHASKCVALPRATLKALLKMGLEENEELIKRLKQGHGDFNSWTKLDGILAGCAELLNTYNSE</sequence>
<comment type="caution">
    <text evidence="1">The sequence shown here is derived from an EMBL/GenBank/DDBJ whole genome shotgun (WGS) entry which is preliminary data.</text>
</comment>
<organism evidence="1 2">
    <name type="scientific">Heterodera trifolii</name>
    <dbReference type="NCBI Taxonomy" id="157864"/>
    <lineage>
        <taxon>Eukaryota</taxon>
        <taxon>Metazoa</taxon>
        <taxon>Ecdysozoa</taxon>
        <taxon>Nematoda</taxon>
        <taxon>Chromadorea</taxon>
        <taxon>Rhabditida</taxon>
        <taxon>Tylenchina</taxon>
        <taxon>Tylenchomorpha</taxon>
        <taxon>Tylenchoidea</taxon>
        <taxon>Heteroderidae</taxon>
        <taxon>Heteroderinae</taxon>
        <taxon>Heterodera</taxon>
    </lineage>
</organism>
<name>A0ABD2ITE4_9BILA</name>